<protein>
    <submittedName>
        <fullName evidence="1">Uncharacterized protein</fullName>
    </submittedName>
</protein>
<accession>A0A4U3M6P8</accession>
<sequence>MVTVYMPSNGLYQVVPSRLAAIEARYLPNTLDDLKAHVRRILRDDYGNPDGAIVAHMEGIETITQCLVVLAELHGMGS</sequence>
<proteinExistence type="predicted"/>
<dbReference type="RefSeq" id="WP_137250192.1">
    <property type="nucleotide sequence ID" value="NZ_SZQA01000033.1"/>
</dbReference>
<reference evidence="1 2" key="1">
    <citation type="submission" date="2019-04" db="EMBL/GenBank/DDBJ databases">
        <title>Herbidospora sp. NEAU-GS14.nov., a novel actinomycete isolated from soil.</title>
        <authorList>
            <person name="Han L."/>
        </authorList>
    </citation>
    <scope>NUCLEOTIDE SEQUENCE [LARGE SCALE GENOMIC DNA]</scope>
    <source>
        <strain evidence="1 2">NEAU-GS14</strain>
    </source>
</reference>
<dbReference type="Proteomes" id="UP000308705">
    <property type="component" value="Unassembled WGS sequence"/>
</dbReference>
<evidence type="ECO:0000313" key="2">
    <source>
        <dbReference type="Proteomes" id="UP000308705"/>
    </source>
</evidence>
<name>A0A4U3M6P8_9ACTN</name>
<dbReference type="AlphaFoldDB" id="A0A4U3M6P8"/>
<comment type="caution">
    <text evidence="1">The sequence shown here is derived from an EMBL/GenBank/DDBJ whole genome shotgun (WGS) entry which is preliminary data.</text>
</comment>
<evidence type="ECO:0000313" key="1">
    <source>
        <dbReference type="EMBL" id="TKK84608.1"/>
    </source>
</evidence>
<organism evidence="1 2">
    <name type="scientific">Herbidospora galbida</name>
    <dbReference type="NCBI Taxonomy" id="2575442"/>
    <lineage>
        <taxon>Bacteria</taxon>
        <taxon>Bacillati</taxon>
        <taxon>Actinomycetota</taxon>
        <taxon>Actinomycetes</taxon>
        <taxon>Streptosporangiales</taxon>
        <taxon>Streptosporangiaceae</taxon>
        <taxon>Herbidospora</taxon>
    </lineage>
</organism>
<dbReference type="EMBL" id="SZQA01000033">
    <property type="protein sequence ID" value="TKK84608.1"/>
    <property type="molecule type" value="Genomic_DNA"/>
</dbReference>
<gene>
    <name evidence="1" type="ORF">FDA94_28685</name>
</gene>
<keyword evidence="2" id="KW-1185">Reference proteome</keyword>